<reference evidence="5 6" key="1">
    <citation type="submission" date="2020-08" db="EMBL/GenBank/DDBJ databases">
        <title>Genomic Encyclopedia of Type Strains, Phase IV (KMG-IV): sequencing the most valuable type-strain genomes for metagenomic binning, comparative biology and taxonomic classification.</title>
        <authorList>
            <person name="Goeker M."/>
        </authorList>
    </citation>
    <scope>NUCLEOTIDE SEQUENCE [LARGE SCALE GENOMIC DNA]</scope>
    <source>
        <strain evidence="5 6">DSM 11590</strain>
    </source>
</reference>
<dbReference type="InterPro" id="IPR000182">
    <property type="entry name" value="GNAT_dom"/>
</dbReference>
<dbReference type="EMBL" id="JACIIX010000005">
    <property type="protein sequence ID" value="MBB6210409.1"/>
    <property type="molecule type" value="Genomic_DNA"/>
</dbReference>
<evidence type="ECO:0000313" key="6">
    <source>
        <dbReference type="Proteomes" id="UP000544872"/>
    </source>
</evidence>
<dbReference type="Pfam" id="PF13302">
    <property type="entry name" value="Acetyltransf_3"/>
    <property type="match status" value="1"/>
</dbReference>
<keyword evidence="2 5" id="KW-0012">Acyltransferase</keyword>
<proteinExistence type="inferred from homology"/>
<keyword evidence="1 5" id="KW-0808">Transferase</keyword>
<dbReference type="SUPFAM" id="SSF55729">
    <property type="entry name" value="Acyl-CoA N-acyltransferases (Nat)"/>
    <property type="match status" value="1"/>
</dbReference>
<dbReference type="EC" id="2.3.1.267" evidence="5"/>
<evidence type="ECO:0000256" key="1">
    <source>
        <dbReference type="ARBA" id="ARBA00022679"/>
    </source>
</evidence>
<evidence type="ECO:0000256" key="3">
    <source>
        <dbReference type="ARBA" id="ARBA00038502"/>
    </source>
</evidence>
<sequence>MVTESKAGGPRIRLRAVVAADHAAVFAGLSDPQVIAHYGISYDTYESCQVQMDWYDSLVRDGTGEWLVVERRGDGRFLGCIGYNDRDAVHRRAEIGYWLLPEFWRQGYATEALRTFTAHVFATTDLHRLRAEVEEPNRASWALLERCGFTHEGTARDCEVKDGAFLSLRIYSRLATDPRPQ</sequence>
<comment type="caution">
    <text evidence="5">The sequence shown here is derived from an EMBL/GenBank/DDBJ whole genome shotgun (WGS) entry which is preliminary data.</text>
</comment>
<dbReference type="Proteomes" id="UP000544872">
    <property type="component" value="Unassembled WGS sequence"/>
</dbReference>
<dbReference type="AlphaFoldDB" id="A0A7X0DML2"/>
<dbReference type="CDD" id="cd04301">
    <property type="entry name" value="NAT_SF"/>
    <property type="match status" value="1"/>
</dbReference>
<dbReference type="GO" id="GO:0008999">
    <property type="term" value="F:protein-N-terminal-alanine acetyltransferase activity"/>
    <property type="evidence" value="ECO:0007669"/>
    <property type="project" value="UniProtKB-EC"/>
</dbReference>
<dbReference type="PANTHER" id="PTHR43792:SF8">
    <property type="entry name" value="[RIBOSOMAL PROTEIN US5]-ALANINE N-ACETYLTRANSFERASE"/>
    <property type="match status" value="1"/>
</dbReference>
<feature type="domain" description="N-acetyltransferase" evidence="4">
    <location>
        <begin position="12"/>
        <end position="171"/>
    </location>
</feature>
<dbReference type="InterPro" id="IPR051531">
    <property type="entry name" value="N-acetyltransferase"/>
</dbReference>
<evidence type="ECO:0000313" key="5">
    <source>
        <dbReference type="EMBL" id="MBB6210409.1"/>
    </source>
</evidence>
<comment type="similarity">
    <text evidence="3">Belongs to the acetyltransferase family. RimJ subfamily.</text>
</comment>
<dbReference type="InterPro" id="IPR016181">
    <property type="entry name" value="Acyl_CoA_acyltransferase"/>
</dbReference>
<dbReference type="Gene3D" id="3.40.630.30">
    <property type="match status" value="1"/>
</dbReference>
<keyword evidence="6" id="KW-1185">Reference proteome</keyword>
<dbReference type="PROSITE" id="PS51186">
    <property type="entry name" value="GNAT"/>
    <property type="match status" value="1"/>
</dbReference>
<evidence type="ECO:0000259" key="4">
    <source>
        <dbReference type="PROSITE" id="PS51186"/>
    </source>
</evidence>
<protein>
    <submittedName>
        <fullName evidence="5">Ribosomal-protein-alanine N-acetyltransferase</fullName>
        <ecNumber evidence="5">2.3.1.267</ecNumber>
    </submittedName>
</protein>
<gene>
    <name evidence="5" type="ORF">FHS48_001824</name>
</gene>
<evidence type="ECO:0000256" key="2">
    <source>
        <dbReference type="ARBA" id="ARBA00023315"/>
    </source>
</evidence>
<dbReference type="RefSeq" id="WP_221443434.1">
    <property type="nucleotide sequence ID" value="NZ_JACIIX010000005.1"/>
</dbReference>
<dbReference type="PANTHER" id="PTHR43792">
    <property type="entry name" value="GNAT FAMILY, PUTATIVE (AFU_ORTHOLOGUE AFUA_3G00765)-RELATED-RELATED"/>
    <property type="match status" value="1"/>
</dbReference>
<organism evidence="5 6">
    <name type="scientific">Novispirillum itersonii</name>
    <name type="common">Aquaspirillum itersonii</name>
    <dbReference type="NCBI Taxonomy" id="189"/>
    <lineage>
        <taxon>Bacteria</taxon>
        <taxon>Pseudomonadati</taxon>
        <taxon>Pseudomonadota</taxon>
        <taxon>Alphaproteobacteria</taxon>
        <taxon>Rhodospirillales</taxon>
        <taxon>Novispirillaceae</taxon>
        <taxon>Novispirillum</taxon>
    </lineage>
</organism>
<name>A0A7X0DML2_NOVIT</name>
<accession>A0A7X0DML2</accession>